<dbReference type="CDD" id="cd01791">
    <property type="entry name" value="Ubl_UBL5"/>
    <property type="match status" value="1"/>
</dbReference>
<dbReference type="AlphaFoldDB" id="A0A834Z104"/>
<proteinExistence type="predicted"/>
<dbReference type="InterPro" id="IPR000626">
    <property type="entry name" value="Ubiquitin-like_dom"/>
</dbReference>
<dbReference type="PROSITE" id="PS50053">
    <property type="entry name" value="UBIQUITIN_2"/>
    <property type="match status" value="1"/>
</dbReference>
<feature type="domain" description="Ubiquitin-like" evidence="2">
    <location>
        <begin position="2"/>
        <end position="65"/>
    </location>
</feature>
<dbReference type="SUPFAM" id="SSF54236">
    <property type="entry name" value="Ubiquitin-like"/>
    <property type="match status" value="1"/>
</dbReference>
<comment type="caution">
    <text evidence="3">The sequence shown here is derived from an EMBL/GenBank/DDBJ whole genome shotgun (WGS) entry which is preliminary data.</text>
</comment>
<dbReference type="EMBL" id="JABCRI010000012">
    <property type="protein sequence ID" value="KAF8396566.1"/>
    <property type="molecule type" value="Genomic_DNA"/>
</dbReference>
<dbReference type="OrthoDB" id="3881at2759"/>
<evidence type="ECO:0000313" key="4">
    <source>
        <dbReference type="Proteomes" id="UP000655225"/>
    </source>
</evidence>
<accession>A0A834Z104</accession>
<keyword evidence="4" id="KW-1185">Reference proteome</keyword>
<evidence type="ECO:0000259" key="2">
    <source>
        <dbReference type="PROSITE" id="PS50053"/>
    </source>
</evidence>
<dbReference type="Gene3D" id="3.10.20.90">
    <property type="entry name" value="Phosphatidylinositol 3-kinase Catalytic Subunit, Chain A, domain 1"/>
    <property type="match status" value="1"/>
</dbReference>
<dbReference type="PANTHER" id="PTHR13042">
    <property type="entry name" value="UBIQUITIN-LIKE PROTEIN 5"/>
    <property type="match status" value="1"/>
</dbReference>
<evidence type="ECO:0000313" key="3">
    <source>
        <dbReference type="EMBL" id="KAF8396566.1"/>
    </source>
</evidence>
<evidence type="ECO:0000256" key="1">
    <source>
        <dbReference type="ARBA" id="ARBA00022786"/>
    </source>
</evidence>
<protein>
    <recommendedName>
        <fullName evidence="2">Ubiquitin-like domain-containing protein</fullName>
    </recommendedName>
</protein>
<dbReference type="FunFam" id="3.10.20.90:FF:000054">
    <property type="entry name" value="Ubiquitin-like protein 5"/>
    <property type="match status" value="1"/>
</dbReference>
<reference evidence="3 4" key="1">
    <citation type="submission" date="2020-04" db="EMBL/GenBank/DDBJ databases">
        <title>Plant Genome Project.</title>
        <authorList>
            <person name="Zhang R.-G."/>
        </authorList>
    </citation>
    <scope>NUCLEOTIDE SEQUENCE [LARGE SCALE GENOMIC DNA]</scope>
    <source>
        <strain evidence="3">YNK0</strain>
        <tissue evidence="3">Leaf</tissue>
    </source>
</reference>
<dbReference type="InterPro" id="IPR039732">
    <property type="entry name" value="Hub1/Ubl5"/>
</dbReference>
<name>A0A834Z104_TETSI</name>
<dbReference type="Proteomes" id="UP000655225">
    <property type="component" value="Unassembled WGS sequence"/>
</dbReference>
<sequence length="407" mass="46212">MIEVVLNDRLGKKVRVKCNDDDTIGDLKKLVAAQTGTRADKIRIQKWYNIYKDHITLKDYEIHDGMGPVTPSMVLTEDEEVSGRIKLFDLHGLDLKEVALVKIIEKGWKGGLNILWLPEEATNSLAKILGECLQGKQSYMSRKFGGTRGTIIGERSKRQRGVFGHTVILDLRELTDDWEVSRIINKVLPQEENVMLFPFEAHQGIYHNSHEQVISLYNVMQQLMSSNGIIELVQLPLVVAGSKRRRALQTSMGGFERDTISLMGPRRSRLLGKIGALCGGLVEVHPFRVTLSDLSFAKIRVRGDLNLIPRVISTGFYSISYPVEISNWEIELCENCKLWPESMEVRIAGAGLRLQEILRESGNQVDQVTWIIRTNRIPVFQIQIWVERRPNNTRFGGKILSWAARAL</sequence>
<keyword evidence="1" id="KW-0833">Ubl conjugation pathway</keyword>
<organism evidence="3 4">
    <name type="scientific">Tetracentron sinense</name>
    <name type="common">Spur-leaf</name>
    <dbReference type="NCBI Taxonomy" id="13715"/>
    <lineage>
        <taxon>Eukaryota</taxon>
        <taxon>Viridiplantae</taxon>
        <taxon>Streptophyta</taxon>
        <taxon>Embryophyta</taxon>
        <taxon>Tracheophyta</taxon>
        <taxon>Spermatophyta</taxon>
        <taxon>Magnoliopsida</taxon>
        <taxon>Trochodendrales</taxon>
        <taxon>Trochodendraceae</taxon>
        <taxon>Tetracentron</taxon>
    </lineage>
</organism>
<gene>
    <name evidence="3" type="ORF">HHK36_018190</name>
</gene>
<dbReference type="InterPro" id="IPR029071">
    <property type="entry name" value="Ubiquitin-like_domsf"/>
</dbReference>